<dbReference type="KEGG" id="eta:ETA_24470"/>
<proteinExistence type="predicted"/>
<reference evidence="2 3" key="1">
    <citation type="journal article" date="2008" name="Environ. Microbiol.">
        <title>The genome of Erwinia tasmaniensis strain Et1/99, a non-pathogenic bacterium in the genus Erwinia.</title>
        <authorList>
            <person name="Kube M."/>
            <person name="Migdoll A.M."/>
            <person name="Mueller I."/>
            <person name="Kuhl H."/>
            <person name="Beck A."/>
            <person name="Reinhardt R."/>
            <person name="Geider K."/>
        </authorList>
    </citation>
    <scope>NUCLEOTIDE SEQUENCE [LARGE SCALE GENOMIC DNA]</scope>
    <source>
        <strain evidence="3">DSM 17950 / CFBP 7177 / CIP 109463 / NCPPB 4357 / Et1/99</strain>
    </source>
</reference>
<name>B2VBB0_ERWT9</name>
<dbReference type="Proteomes" id="UP000001726">
    <property type="component" value="Chromosome"/>
</dbReference>
<evidence type="ECO:0000259" key="1">
    <source>
        <dbReference type="Pfam" id="PF18476"/>
    </source>
</evidence>
<gene>
    <name evidence="2" type="ordered locus">ETA_24470</name>
</gene>
<evidence type="ECO:0000313" key="2">
    <source>
        <dbReference type="EMBL" id="CAO97493.1"/>
    </source>
</evidence>
<feature type="domain" description="PIN like" evidence="1">
    <location>
        <begin position="26"/>
        <end position="260"/>
    </location>
</feature>
<dbReference type="OrthoDB" id="9182727at2"/>
<dbReference type="RefSeq" id="WP_012442160.1">
    <property type="nucleotide sequence ID" value="NC_010694.1"/>
</dbReference>
<dbReference type="EMBL" id="CU468135">
    <property type="protein sequence ID" value="CAO97493.1"/>
    <property type="molecule type" value="Genomic_DNA"/>
</dbReference>
<organism evidence="2 3">
    <name type="scientific">Erwinia tasmaniensis (strain DSM 17950 / CFBP 7177 / CIP 109463 / NCPPB 4357 / Et1/99)</name>
    <dbReference type="NCBI Taxonomy" id="465817"/>
    <lineage>
        <taxon>Bacteria</taxon>
        <taxon>Pseudomonadati</taxon>
        <taxon>Pseudomonadota</taxon>
        <taxon>Gammaproteobacteria</taxon>
        <taxon>Enterobacterales</taxon>
        <taxon>Erwiniaceae</taxon>
        <taxon>Erwinia</taxon>
    </lineage>
</organism>
<dbReference type="Pfam" id="PF18476">
    <property type="entry name" value="PIN_8"/>
    <property type="match status" value="1"/>
</dbReference>
<accession>B2VBB0</accession>
<sequence length="481" mass="56824">MKDKFKGFYSPKDDDIQKIWNSDKTLFIFDANCLLNLYKCEPQTRDDIFNVMENISDRSGFPFQTCFEYQRGRITVINESIKKLNDIKGSLKKIGTNTENALSDNGVKIHLYTRLAEELSKFQEEINKPLTDFIKNHIEPRLQSAISISEKDFIREKIDSIVLDKCGEAPDQEQINKINSEGEDRYRNFTPPGFNDEKKSSRSYYSGVFFEDKFGDLYLWKEVIEKSKSENVKNVVLISDDRKSDWWYIPEKNKPKGPLEALQTEIYKNSHIENFKLLNQSSFLYEAKKYRKGINIHEESVKEIQAIQSENHDEFIKKYEASDLSRHQKNKIMKLFYGENEYNTVKYNPKFIDREIPLVSFTESSSHIPSQDRKLTYASNVLEHEINEFSNRLSELTSQFSELNYKKKNYHDDEFEEVDYQLQYEIKKLLSRIQINIKILKNHKHQLEFFNTNTTTTLTSDLYSDLRECAEKIDILSSFRM</sequence>
<evidence type="ECO:0000313" key="3">
    <source>
        <dbReference type="Proteomes" id="UP000001726"/>
    </source>
</evidence>
<dbReference type="HOGENOM" id="CLU_045114_1_0_6"/>
<protein>
    <recommendedName>
        <fullName evidence="1">PIN like domain-containing protein</fullName>
    </recommendedName>
</protein>
<dbReference type="InterPro" id="IPR041578">
    <property type="entry name" value="PIN_8"/>
</dbReference>
<dbReference type="STRING" id="465817.ETA_24470"/>
<dbReference type="AlphaFoldDB" id="B2VBB0"/>
<keyword evidence="3" id="KW-1185">Reference proteome</keyword>
<dbReference type="eggNOG" id="COG1196">
    <property type="taxonomic scope" value="Bacteria"/>
</dbReference>